<dbReference type="SUPFAM" id="SSF55347">
    <property type="entry name" value="Glyceraldehyde-3-phosphate dehydrogenase-like, C-terminal domain"/>
    <property type="match status" value="1"/>
</dbReference>
<feature type="domain" description="Gfo/Idh/MocA-like oxidoreductase N-terminal" evidence="1">
    <location>
        <begin position="2"/>
        <end position="120"/>
    </location>
</feature>
<dbReference type="Pfam" id="PF01408">
    <property type="entry name" value="GFO_IDH_MocA"/>
    <property type="match status" value="1"/>
</dbReference>
<dbReference type="SUPFAM" id="SSF51735">
    <property type="entry name" value="NAD(P)-binding Rossmann-fold domains"/>
    <property type="match status" value="1"/>
</dbReference>
<organism evidence="3 4">
    <name type="scientific">Virgibacillus pantothenticus</name>
    <dbReference type="NCBI Taxonomy" id="1473"/>
    <lineage>
        <taxon>Bacteria</taxon>
        <taxon>Bacillati</taxon>
        <taxon>Bacillota</taxon>
        <taxon>Bacilli</taxon>
        <taxon>Bacillales</taxon>
        <taxon>Bacillaceae</taxon>
        <taxon>Virgibacillus</taxon>
    </lineage>
</organism>
<feature type="domain" description="GFO/IDH/MocA-like oxidoreductase" evidence="2">
    <location>
        <begin position="138"/>
        <end position="246"/>
    </location>
</feature>
<gene>
    <name evidence="3" type="ORF">AFK71_09590</name>
</gene>
<dbReference type="GO" id="GO:0000166">
    <property type="term" value="F:nucleotide binding"/>
    <property type="evidence" value="ECO:0007669"/>
    <property type="project" value="InterPro"/>
</dbReference>
<keyword evidence="4" id="KW-1185">Reference proteome</keyword>
<dbReference type="Gene3D" id="3.30.360.10">
    <property type="entry name" value="Dihydrodipicolinate Reductase, domain 2"/>
    <property type="match status" value="1"/>
</dbReference>
<protein>
    <recommendedName>
        <fullName evidence="5">Oxidoreductase</fullName>
    </recommendedName>
</protein>
<evidence type="ECO:0000259" key="1">
    <source>
        <dbReference type="Pfam" id="PF01408"/>
    </source>
</evidence>
<dbReference type="GeneID" id="66871807"/>
<dbReference type="InterPro" id="IPR036291">
    <property type="entry name" value="NAD(P)-bd_dom_sf"/>
</dbReference>
<dbReference type="PANTHER" id="PTHR43054:SF1">
    <property type="entry name" value="SCYLLO-INOSITOL 2-DEHYDROGENASE (NADP(+)) IOLU"/>
    <property type="match status" value="1"/>
</dbReference>
<dbReference type="OrthoDB" id="9815825at2"/>
<dbReference type="Proteomes" id="UP000036780">
    <property type="component" value="Unassembled WGS sequence"/>
</dbReference>
<dbReference type="RefSeq" id="WP_050351326.1">
    <property type="nucleotide sequence ID" value="NZ_BOSN01000002.1"/>
</dbReference>
<name>A0A0L0QJV5_VIRPA</name>
<evidence type="ECO:0008006" key="5">
    <source>
        <dbReference type="Google" id="ProtNLM"/>
    </source>
</evidence>
<evidence type="ECO:0000313" key="4">
    <source>
        <dbReference type="Proteomes" id="UP000036780"/>
    </source>
</evidence>
<dbReference type="Pfam" id="PF22725">
    <property type="entry name" value="GFO_IDH_MocA_C3"/>
    <property type="match status" value="1"/>
</dbReference>
<accession>A0A0L0QJV5</accession>
<dbReference type="AlphaFoldDB" id="A0A0L0QJV5"/>
<comment type="caution">
    <text evidence="3">The sequence shown here is derived from an EMBL/GenBank/DDBJ whole genome shotgun (WGS) entry which is preliminary data.</text>
</comment>
<dbReference type="InterPro" id="IPR000683">
    <property type="entry name" value="Gfo/Idh/MocA-like_OxRdtase_N"/>
</dbReference>
<proteinExistence type="predicted"/>
<reference evidence="4" key="1">
    <citation type="submission" date="2015-07" db="EMBL/GenBank/DDBJ databases">
        <title>Fjat-10053 dsm26.</title>
        <authorList>
            <person name="Liu B."/>
            <person name="Wang J."/>
            <person name="Zhu Y."/>
            <person name="Liu G."/>
            <person name="Chen Q."/>
            <person name="Chen Z."/>
            <person name="Lan J."/>
            <person name="Che J."/>
            <person name="Ge C."/>
            <person name="Shi H."/>
            <person name="Pan Z."/>
            <person name="Liu X."/>
        </authorList>
    </citation>
    <scope>NUCLEOTIDE SEQUENCE [LARGE SCALE GENOMIC DNA]</scope>
    <source>
        <strain evidence="4">DSM 26</strain>
    </source>
</reference>
<sequence length="326" mass="37014">MKFCTIGTSWITEAFIDAANRSGDAQLAAVYSRKLETAQAFANKHGAVKAYTDIKEMLEADECDFVYIASPNILHPDHIKIAIQSGKHVFCEKPMVFTDKQWQEIAQLSKAHQVFVFEGFRHLFSPNYQRLKKELTNIGAIRSALLQYGQYSSRYDKYREGEEPNVFSPQFAGGALMDLGVYPLSMAIDLFGQPQDFSYYPVLLKNGIDGSGTMVLTYDGFIVTLLCSKITNAFMQSEIHGEDGTLIMDAIAPISQLQLHDRKTTQINELANEQYEADMVFEIQAFVKMVSENNWQLHDSYLERSRTIAQLTEKMRKENGIHFPNE</sequence>
<dbReference type="EMBL" id="LGTO01000007">
    <property type="protein sequence ID" value="KNE18836.1"/>
    <property type="molecule type" value="Genomic_DNA"/>
</dbReference>
<evidence type="ECO:0000313" key="3">
    <source>
        <dbReference type="EMBL" id="KNE18836.1"/>
    </source>
</evidence>
<dbReference type="Gene3D" id="3.40.50.720">
    <property type="entry name" value="NAD(P)-binding Rossmann-like Domain"/>
    <property type="match status" value="1"/>
</dbReference>
<dbReference type="PATRIC" id="fig|1473.5.peg.401"/>
<evidence type="ECO:0000259" key="2">
    <source>
        <dbReference type="Pfam" id="PF22725"/>
    </source>
</evidence>
<dbReference type="PANTHER" id="PTHR43054">
    <property type="match status" value="1"/>
</dbReference>
<dbReference type="InterPro" id="IPR055170">
    <property type="entry name" value="GFO_IDH_MocA-like_dom"/>
</dbReference>